<dbReference type="RefSeq" id="WP_066550153.1">
    <property type="nucleotide sequence ID" value="NZ_CP115671.1"/>
</dbReference>
<accession>A0A7W9FSS1</accession>
<gene>
    <name evidence="1" type="ORF">HNP47_000872</name>
</gene>
<evidence type="ECO:0000313" key="1">
    <source>
        <dbReference type="EMBL" id="MBB5770903.1"/>
    </source>
</evidence>
<sequence length="63" mass="6846">MDDGTLERRAMGAEQLMTAKITEFAAHLTAGDRSAAERARTEAIAALEVHLDLTDQLITQTFA</sequence>
<name>A0A7W9FSS1_BREVE</name>
<dbReference type="AlphaFoldDB" id="A0A7W9FSS1"/>
<evidence type="ECO:0000313" key="2">
    <source>
        <dbReference type="Proteomes" id="UP000556201"/>
    </source>
</evidence>
<organism evidence="1 2">
    <name type="scientific">Brevundimonas vesicularis</name>
    <name type="common">Pseudomonas vesicularis</name>
    <dbReference type="NCBI Taxonomy" id="41276"/>
    <lineage>
        <taxon>Bacteria</taxon>
        <taxon>Pseudomonadati</taxon>
        <taxon>Pseudomonadota</taxon>
        <taxon>Alphaproteobacteria</taxon>
        <taxon>Caulobacterales</taxon>
        <taxon>Caulobacteraceae</taxon>
        <taxon>Brevundimonas</taxon>
    </lineage>
</organism>
<dbReference type="Proteomes" id="UP000556201">
    <property type="component" value="Unassembled WGS sequence"/>
</dbReference>
<protein>
    <submittedName>
        <fullName evidence="1">Uncharacterized protein</fullName>
    </submittedName>
</protein>
<proteinExistence type="predicted"/>
<reference evidence="1 2" key="1">
    <citation type="submission" date="2020-08" db="EMBL/GenBank/DDBJ databases">
        <title>Functional genomics of gut bacteria from endangered species of beetles.</title>
        <authorList>
            <person name="Carlos-Shanley C."/>
        </authorList>
    </citation>
    <scope>NUCLEOTIDE SEQUENCE [LARGE SCALE GENOMIC DNA]</scope>
    <source>
        <strain evidence="1 2">S00192</strain>
    </source>
</reference>
<comment type="caution">
    <text evidence="1">The sequence shown here is derived from an EMBL/GenBank/DDBJ whole genome shotgun (WGS) entry which is preliminary data.</text>
</comment>
<dbReference type="EMBL" id="JACHLJ010000001">
    <property type="protein sequence ID" value="MBB5770903.1"/>
    <property type="molecule type" value="Genomic_DNA"/>
</dbReference>